<protein>
    <submittedName>
        <fullName evidence="4">M56 family metallopeptidase</fullName>
    </submittedName>
</protein>
<accession>A0ABW5BAR5</accession>
<feature type="transmembrane region" description="Helical" evidence="2">
    <location>
        <begin position="121"/>
        <end position="138"/>
    </location>
</feature>
<feature type="transmembrane region" description="Helical" evidence="2">
    <location>
        <begin position="12"/>
        <end position="38"/>
    </location>
</feature>
<proteinExistence type="predicted"/>
<dbReference type="PANTHER" id="PTHR34978">
    <property type="entry name" value="POSSIBLE SENSOR-TRANSDUCER PROTEIN BLAR"/>
    <property type="match status" value="1"/>
</dbReference>
<feature type="transmembrane region" description="Helical" evidence="2">
    <location>
        <begin position="231"/>
        <end position="253"/>
    </location>
</feature>
<dbReference type="InterPro" id="IPR052173">
    <property type="entry name" value="Beta-lactam_resp_regulator"/>
</dbReference>
<keyword evidence="5" id="KW-1185">Reference proteome</keyword>
<dbReference type="Proteomes" id="UP001597414">
    <property type="component" value="Unassembled WGS sequence"/>
</dbReference>
<keyword evidence="2" id="KW-0812">Transmembrane</keyword>
<dbReference type="InterPro" id="IPR008756">
    <property type="entry name" value="Peptidase_M56"/>
</dbReference>
<gene>
    <name evidence="4" type="ORF">ACFSKV_12160</name>
</gene>
<sequence>MEIFQNFIPEHYLYALGWMIIHALWQITGIGLLLWLALRTFNHQSAAFKYRLSISALLIVTLLSIGTFILKLDGQEVTYRSNLTEEELTYLLSNPEILNLKKAGIEPTPDWIIISKRIEKWIPTLVNIWFVGALLFFVRMASGMADLRQLHHKKHTAVNTKWSDFIRLQQEKLKISRLVKLLSSIHIDMPLTYGVLKPVILVPSALLLHLSPAQLEAIITHELAHVKRHDYLINLFQTSLEVVFFFHPIFWWINKEIKEQRENACDELVIKTGISAKDLAHGLANVLNQAQHHVPEMAMAAAKRTTPTLDRIKKIMGVKTSPTQPTTLTTLTMIITLLLGATLMVGAYDNETLKDSNDKLTTESNTKTLDLDFEISKPNGLSDTIPPKKSPYIYLDSIQEMPLSPEEWEKIQKQLEPLKEMGMLFKDLDFEWGDFSAMPKLDLKEIPMPNFNFDNMPKWEMDPEVWQKMIPDSTLLKGMHIPNFSPTDFAGIHENFAAMSKEEREKYNQEFKEKMAAWKEANAENLAKWKEEMKVNQEEWKKKFEPQMKEFQMKMKEWEKSNQPLIEEYQTKIKAWEKENQPQIEEFQKKMEEWQKANEEKMKEFHKKMEEWQKEHQKELEELKKNIRESVKNIEN</sequence>
<dbReference type="CDD" id="cd07341">
    <property type="entry name" value="M56_BlaR1_MecR1_like"/>
    <property type="match status" value="1"/>
</dbReference>
<comment type="caution">
    <text evidence="4">The sequence shown here is derived from an EMBL/GenBank/DDBJ whole genome shotgun (WGS) entry which is preliminary data.</text>
</comment>
<evidence type="ECO:0000256" key="1">
    <source>
        <dbReference type="SAM" id="Coils"/>
    </source>
</evidence>
<dbReference type="RefSeq" id="WP_380803010.1">
    <property type="nucleotide sequence ID" value="NZ_JBHUIV010000016.1"/>
</dbReference>
<evidence type="ECO:0000259" key="3">
    <source>
        <dbReference type="Pfam" id="PF05569"/>
    </source>
</evidence>
<dbReference type="Pfam" id="PF05569">
    <property type="entry name" value="Peptidase_M56"/>
    <property type="match status" value="1"/>
</dbReference>
<dbReference type="PANTHER" id="PTHR34978:SF3">
    <property type="entry name" value="SLR0241 PROTEIN"/>
    <property type="match status" value="1"/>
</dbReference>
<feature type="coiled-coil region" evidence="1">
    <location>
        <begin position="566"/>
        <end position="633"/>
    </location>
</feature>
<name>A0ABW5BAR5_9BACT</name>
<feature type="transmembrane region" description="Helical" evidence="2">
    <location>
        <begin position="50"/>
        <end position="70"/>
    </location>
</feature>
<keyword evidence="1" id="KW-0175">Coiled coil</keyword>
<feature type="domain" description="Peptidase M56" evidence="3">
    <location>
        <begin position="118"/>
        <end position="313"/>
    </location>
</feature>
<dbReference type="Gene3D" id="3.30.2010.10">
    <property type="entry name" value="Metalloproteases ('zincins'), catalytic domain"/>
    <property type="match status" value="1"/>
</dbReference>
<evidence type="ECO:0000313" key="5">
    <source>
        <dbReference type="Proteomes" id="UP001597414"/>
    </source>
</evidence>
<feature type="transmembrane region" description="Helical" evidence="2">
    <location>
        <begin position="328"/>
        <end position="348"/>
    </location>
</feature>
<reference evidence="5" key="1">
    <citation type="journal article" date="2019" name="Int. J. Syst. Evol. Microbiol.">
        <title>The Global Catalogue of Microorganisms (GCM) 10K type strain sequencing project: providing services to taxonomists for standard genome sequencing and annotation.</title>
        <authorList>
            <consortium name="The Broad Institute Genomics Platform"/>
            <consortium name="The Broad Institute Genome Sequencing Center for Infectious Disease"/>
            <person name="Wu L."/>
            <person name="Ma J."/>
        </authorList>
    </citation>
    <scope>NUCLEOTIDE SEQUENCE [LARGE SCALE GENOMIC DNA]</scope>
    <source>
        <strain evidence="5">KCTC 19812</strain>
    </source>
</reference>
<evidence type="ECO:0000256" key="2">
    <source>
        <dbReference type="SAM" id="Phobius"/>
    </source>
</evidence>
<keyword evidence="2" id="KW-1133">Transmembrane helix</keyword>
<evidence type="ECO:0000313" key="4">
    <source>
        <dbReference type="EMBL" id="MFD2202319.1"/>
    </source>
</evidence>
<organism evidence="4 5">
    <name type="scientific">Shivajiella indica</name>
    <dbReference type="NCBI Taxonomy" id="872115"/>
    <lineage>
        <taxon>Bacteria</taxon>
        <taxon>Pseudomonadati</taxon>
        <taxon>Bacteroidota</taxon>
        <taxon>Cytophagia</taxon>
        <taxon>Cytophagales</taxon>
        <taxon>Cyclobacteriaceae</taxon>
        <taxon>Shivajiella</taxon>
    </lineage>
</organism>
<dbReference type="EMBL" id="JBHUIV010000016">
    <property type="protein sequence ID" value="MFD2202319.1"/>
    <property type="molecule type" value="Genomic_DNA"/>
</dbReference>
<keyword evidence="2" id="KW-0472">Membrane</keyword>